<evidence type="ECO:0008006" key="4">
    <source>
        <dbReference type="Google" id="ProtNLM"/>
    </source>
</evidence>
<proteinExistence type="predicted"/>
<evidence type="ECO:0000313" key="3">
    <source>
        <dbReference type="Proteomes" id="UP000717585"/>
    </source>
</evidence>
<feature type="region of interest" description="Disordered" evidence="1">
    <location>
        <begin position="83"/>
        <end position="127"/>
    </location>
</feature>
<protein>
    <recommendedName>
        <fullName evidence="4">Centrosomal protein of 19 kDa</fullName>
    </recommendedName>
</protein>
<dbReference type="InterPro" id="IPR029412">
    <property type="entry name" value="CEP19"/>
</dbReference>
<organism evidence="2 3">
    <name type="scientific">Carpediemonas membranifera</name>
    <dbReference type="NCBI Taxonomy" id="201153"/>
    <lineage>
        <taxon>Eukaryota</taxon>
        <taxon>Metamonada</taxon>
        <taxon>Carpediemonas-like organisms</taxon>
        <taxon>Carpediemonas</taxon>
    </lineage>
</organism>
<feature type="compositionally biased region" description="Basic and acidic residues" evidence="1">
    <location>
        <begin position="83"/>
        <end position="94"/>
    </location>
</feature>
<name>A0A8J6B915_9EUKA</name>
<evidence type="ECO:0000256" key="1">
    <source>
        <dbReference type="SAM" id="MobiDB-lite"/>
    </source>
</evidence>
<gene>
    <name evidence="2" type="ORF">J8273_1757</name>
</gene>
<comment type="caution">
    <text evidence="2">The sequence shown here is derived from an EMBL/GenBank/DDBJ whole genome shotgun (WGS) entry which is preliminary data.</text>
</comment>
<keyword evidence="3" id="KW-1185">Reference proteome</keyword>
<dbReference type="AlphaFoldDB" id="A0A8J6B915"/>
<dbReference type="EMBL" id="JAHDYR010000005">
    <property type="protein sequence ID" value="KAG9396739.1"/>
    <property type="molecule type" value="Genomic_DNA"/>
</dbReference>
<evidence type="ECO:0000313" key="2">
    <source>
        <dbReference type="EMBL" id="KAG9396739.1"/>
    </source>
</evidence>
<accession>A0A8J6B915</accession>
<sequence>MSSRPPVARCERIGLLYSPPILVVEYLSADDPPKLRIRQIPITSAVATNNDVRTCVGDLIDRHNDVMRLIPFSQLHSLIQQLREHNEEENRQASHDAPLSPHEKTPQKNGSYLAAHLQQKKQERTDPFDVSIALSDIEDVMDSGIEDF</sequence>
<reference evidence="2" key="1">
    <citation type="submission" date="2021-05" db="EMBL/GenBank/DDBJ databases">
        <title>A free-living protist that lacks canonical eukaryotic 1 DNA replication and segregation systems.</title>
        <authorList>
            <person name="Salas-Leiva D.E."/>
            <person name="Tromer E.C."/>
            <person name="Curtis B.A."/>
            <person name="Jerlstrom-Hultqvist J."/>
            <person name="Kolisko M."/>
            <person name="Yi Z."/>
            <person name="Salas-Leiva J.S."/>
            <person name="Gallot-Lavallee L."/>
            <person name="Kops G.J.P.L."/>
            <person name="Archibald J.M."/>
            <person name="Simpson A.G.B."/>
            <person name="Roger A.J."/>
        </authorList>
    </citation>
    <scope>NUCLEOTIDE SEQUENCE</scope>
    <source>
        <strain evidence="2">BICM</strain>
    </source>
</reference>
<dbReference type="Proteomes" id="UP000717585">
    <property type="component" value="Unassembled WGS sequence"/>
</dbReference>
<dbReference type="Pfam" id="PF14933">
    <property type="entry name" value="CEP19"/>
    <property type="match status" value="1"/>
</dbReference>